<keyword evidence="7" id="KW-0472">Membrane</keyword>
<feature type="chain" id="PRO_5046395170" evidence="8">
    <location>
        <begin position="24"/>
        <end position="1557"/>
    </location>
</feature>
<protein>
    <submittedName>
        <fullName evidence="10">Isopeptide-forming domain-containing fimbrial protein</fullName>
    </submittedName>
</protein>
<dbReference type="InterPro" id="IPR008966">
    <property type="entry name" value="Adhesion_dom_sf"/>
</dbReference>
<dbReference type="Pfam" id="PF00746">
    <property type="entry name" value="Gram_pos_anchor"/>
    <property type="match status" value="1"/>
</dbReference>
<evidence type="ECO:0000256" key="2">
    <source>
        <dbReference type="ARBA" id="ARBA00022512"/>
    </source>
</evidence>
<feature type="region of interest" description="Disordered" evidence="6">
    <location>
        <begin position="1063"/>
        <end position="1102"/>
    </location>
</feature>
<reference evidence="10" key="1">
    <citation type="submission" date="2023-07" db="EMBL/GenBank/DDBJ databases">
        <title>Biological control against Fusarium languescens, the causal agent of wilt in Jalapeno peppers, by a novel bacterial subspecies: Bacillus cabrialesii subsp. tritici TSO2.</title>
        <authorList>
            <person name="Montoya-Martinez A.C."/>
            <person name="Figueroa-Brambila K.M."/>
            <person name="Escalante-Beltran A."/>
            <person name="Lopez-Montoya N.D."/>
            <person name="Valenzuela-Ruiz V."/>
            <person name="Parra-Cota F.I."/>
            <person name="Estrada Alvarado M.I."/>
            <person name="De Los Santos Villalobos S."/>
        </authorList>
    </citation>
    <scope>NUCLEOTIDE SEQUENCE</scope>
    <source>
        <strain evidence="10">TSO2</strain>
    </source>
</reference>
<feature type="region of interest" description="Disordered" evidence="6">
    <location>
        <begin position="875"/>
        <end position="894"/>
    </location>
</feature>
<dbReference type="NCBIfam" id="TIGR04226">
    <property type="entry name" value="RrgB_K2N_iso_D2"/>
    <property type="match status" value="9"/>
</dbReference>
<dbReference type="SUPFAM" id="SSF49401">
    <property type="entry name" value="Bacterial adhesins"/>
    <property type="match status" value="9"/>
</dbReference>
<keyword evidence="7" id="KW-1133">Transmembrane helix</keyword>
<dbReference type="Gene3D" id="2.60.40.740">
    <property type="match status" value="9"/>
</dbReference>
<feature type="region of interest" description="Disordered" evidence="6">
    <location>
        <begin position="583"/>
        <end position="604"/>
    </location>
</feature>
<keyword evidence="3" id="KW-0964">Secreted</keyword>
<evidence type="ECO:0000256" key="1">
    <source>
        <dbReference type="ARBA" id="ARBA00004168"/>
    </source>
</evidence>
<proteinExistence type="predicted"/>
<evidence type="ECO:0000313" key="11">
    <source>
        <dbReference type="Proteomes" id="UP001177121"/>
    </source>
</evidence>
<evidence type="ECO:0000313" key="10">
    <source>
        <dbReference type="EMBL" id="MDO8223844.1"/>
    </source>
</evidence>
<feature type="compositionally biased region" description="Basic and acidic residues" evidence="6">
    <location>
        <begin position="1083"/>
        <end position="1102"/>
    </location>
</feature>
<dbReference type="EMBL" id="JAHBMK020000001">
    <property type="protein sequence ID" value="MDO8223844.1"/>
    <property type="molecule type" value="Genomic_DNA"/>
</dbReference>
<dbReference type="PANTHER" id="PTHR34819:SF3">
    <property type="entry name" value="CELL SURFACE PROTEIN"/>
    <property type="match status" value="1"/>
</dbReference>
<dbReference type="NCBIfam" id="TIGR01451">
    <property type="entry name" value="B_ant_repeat"/>
    <property type="match status" value="9"/>
</dbReference>
<feature type="transmembrane region" description="Helical" evidence="7">
    <location>
        <begin position="1532"/>
        <end position="1551"/>
    </location>
</feature>
<evidence type="ECO:0000256" key="4">
    <source>
        <dbReference type="ARBA" id="ARBA00022729"/>
    </source>
</evidence>
<feature type="region of interest" description="Disordered" evidence="6">
    <location>
        <begin position="635"/>
        <end position="681"/>
    </location>
</feature>
<evidence type="ECO:0000256" key="3">
    <source>
        <dbReference type="ARBA" id="ARBA00022525"/>
    </source>
</evidence>
<dbReference type="Pfam" id="PF01345">
    <property type="entry name" value="DUF11"/>
    <property type="match status" value="9"/>
</dbReference>
<name>A0ABT9DGQ8_9BACI</name>
<dbReference type="InterPro" id="IPR051172">
    <property type="entry name" value="Chlamydia_OmcB"/>
</dbReference>
<dbReference type="RefSeq" id="WP_213402456.1">
    <property type="nucleotide sequence ID" value="NZ_JAHBMK020000001.1"/>
</dbReference>
<dbReference type="InterPro" id="IPR026466">
    <property type="entry name" value="Fim_isopep_form_D2_dom"/>
</dbReference>
<feature type="region of interest" description="Disordered" evidence="6">
    <location>
        <begin position="1476"/>
        <end position="1526"/>
    </location>
</feature>
<comment type="subcellular location">
    <subcellularLocation>
        <location evidence="1">Secreted</location>
        <location evidence="1">Cell wall</location>
        <topology evidence="1">Peptidoglycan-anchor</topology>
    </subcellularLocation>
</comment>
<feature type="compositionally biased region" description="Basic and acidic residues" evidence="6">
    <location>
        <begin position="1510"/>
        <end position="1520"/>
    </location>
</feature>
<dbReference type="PROSITE" id="PS50847">
    <property type="entry name" value="GRAM_POS_ANCHORING"/>
    <property type="match status" value="1"/>
</dbReference>
<feature type="region of interest" description="Disordered" evidence="6">
    <location>
        <begin position="1199"/>
        <end position="1246"/>
    </location>
</feature>
<keyword evidence="2" id="KW-0134">Cell wall</keyword>
<accession>A0ABT9DGQ8</accession>
<dbReference type="InterPro" id="IPR019931">
    <property type="entry name" value="LPXTG_anchor"/>
</dbReference>
<evidence type="ECO:0000256" key="5">
    <source>
        <dbReference type="ARBA" id="ARBA00023088"/>
    </source>
</evidence>
<keyword evidence="5" id="KW-0572">Peptidoglycan-anchor</keyword>
<feature type="compositionally biased region" description="Basic and acidic residues" evidence="6">
    <location>
        <begin position="1205"/>
        <end position="1245"/>
    </location>
</feature>
<keyword evidence="11" id="KW-1185">Reference proteome</keyword>
<gene>
    <name evidence="10" type="ORF">KHP33_002975</name>
</gene>
<dbReference type="InterPro" id="IPR047589">
    <property type="entry name" value="DUF11_rpt"/>
</dbReference>
<dbReference type="PANTHER" id="PTHR34819">
    <property type="entry name" value="LARGE CYSTEINE-RICH PERIPLASMIC PROTEIN OMCB"/>
    <property type="match status" value="1"/>
</dbReference>
<keyword evidence="7" id="KW-0812">Transmembrane</keyword>
<feature type="compositionally biased region" description="Basic and acidic residues" evidence="6">
    <location>
        <begin position="1479"/>
        <end position="1488"/>
    </location>
</feature>
<feature type="compositionally biased region" description="Basic and acidic residues" evidence="6">
    <location>
        <begin position="643"/>
        <end position="664"/>
    </location>
</feature>
<feature type="domain" description="Gram-positive cocci surface proteins LPxTG" evidence="9">
    <location>
        <begin position="1524"/>
        <end position="1557"/>
    </location>
</feature>
<dbReference type="NCBIfam" id="TIGR01167">
    <property type="entry name" value="LPXTG_anchor"/>
    <property type="match status" value="1"/>
</dbReference>
<organism evidence="10 11">
    <name type="scientific">Bacillus cabrialesii subsp. tritici</name>
    <dbReference type="NCBI Taxonomy" id="2944916"/>
    <lineage>
        <taxon>Bacteria</taxon>
        <taxon>Bacillati</taxon>
        <taxon>Bacillota</taxon>
        <taxon>Bacilli</taxon>
        <taxon>Bacillales</taxon>
        <taxon>Bacillaceae</taxon>
        <taxon>Bacillus</taxon>
        <taxon>Bacillus cabrialesii</taxon>
    </lineage>
</organism>
<sequence>MVFAVFLLVTGNLLTALPKHTHAADSTDVTQTADTTCPAPVTLINGSFEQGAARGSAVNGSGIYYYESEVPGWKTTDDAAGYKVIEIWNHAQNLPSGAKYYPAPPDGKRWAELNATENGMLYQDVKTTPGQTIYWRLSHMGRAGVDTMQVRIGAATNNPYDTVVQKQMSDGRTAWGTHTGSYTVPAGQTTTRFGFEAVSSASGSIGNGNFLDDIFLGTEPCVTAHKTVSPQGEVQAGDELTYAVQIKNEGGDVASAANFSDAIPEGTEYVPGSLKLINGSTTKNLTDASDGDEGNFDGNKVNITLGNLPNTKNLPNGMTVQFKVKAKTGYAGKEISNKAQINYNSLLTNTSKKTESNEVTTPVVFKDPVLESKKTSAIKAKADGNQDADHPEVGDTLLYTIQTRNTVEDSQVKNLTISDAVPEGLEFVSGTLKVDGASVSDAQDDDKGQYTDGKVSGKIGNVTDSEWHSVTFEAKVKSGQAGKDIINTASISGDNIVTPDTPSSEVKVYPRNPALESKKTSAIKEKVEGNKYPDHPEVGDTLLYTIQTRNTEEDSEAKNLTISDAIPDGLEYVPGTLKVDGTAVSDAQDDDKGDVTDGKVSGQIGDVTDTEWHTVTFEVKVKPGQAGETIQNTASVTGSNIDTPDKPSNDTEIYPRKPVVESKKTASLQTKAEGNNDEKHPEVGDTLLYTIETRNTIEDSLLKELVISDELPDGIEYVSGSLKVDGTAVSDAQDDDKGDVTAGKVSGQIGDVTDTEWHTVTFEAKVKPGQAGETIQNTASVTGSNIETPGKPKNEVDVYPRNPVLESKKTASIQAKAEGNKEENQTQVGDTLLYTIQTRNTIEDSLVKNLVISDELPEGLEYVSGTLKVDNKAVSDAQDDDKGDMTDGKLSGQIGDVTDTEWHTVTFEAKVKAGQTDQKISNTASVTGDNIDKPDTPSHEVKVYPKNPVLESEKTAKNLDSDKEKYEAGDTIVYTIKTRNTVADSKLTDLVISDELPEGLEYVSGTLKVDDKAVTDAEDDDKGDVTKGKVSGQFGDVTDTEWHTVTFEAKIKAGQAGKNIVNTASISGDNTDKPDTPSQEVKVSPKDPALKSEKSVKNLDSDKEKYEAGDTVVYTIKTRNTVEDSKVTDLVISDELPDGLKYIEGSLKVSHEGKGSFENGKVSADFGDVTDTEWRTVTFQAKIESGYAEKTIKNVATVDGGNIDIPDKPGTDIKVDPKDPKLESKKTASIKEKADGNKDADHPESGDTLLYTIQTRNTIEDSLVKNLVISDSLPEGLEYVSGTLKVDGTAVSDDQDDDHGYYADGKASGEFGNVTDTKWHSVTFEAKVKSGQAGKDIVNTANISSDNIKTPDKPSHEVKVYPRNPVLESEKTVKNLDSDKEKYEAGDTVVYTIKTRNTVSDGKVENLVISDDLPAGLKYVEGSLKASNGGEATIKDGKITANFGDVTDTEWRTVTFQAKIESGYAGKTITNVATVEGSGIDKPDKPKAEMSVVPKGSEKPSDPAKPSKSTPEKTGEKKNPGNELPDTATNNYNILLVGFGLLLIGLVLWYFRRKRNA</sequence>
<dbReference type="Gene3D" id="2.60.120.260">
    <property type="entry name" value="Galactose-binding domain-like"/>
    <property type="match status" value="1"/>
</dbReference>
<keyword evidence="4 8" id="KW-0732">Signal</keyword>
<evidence type="ECO:0000259" key="9">
    <source>
        <dbReference type="PROSITE" id="PS50847"/>
    </source>
</evidence>
<evidence type="ECO:0000256" key="8">
    <source>
        <dbReference type="SAM" id="SignalP"/>
    </source>
</evidence>
<evidence type="ECO:0000256" key="7">
    <source>
        <dbReference type="SAM" id="Phobius"/>
    </source>
</evidence>
<dbReference type="Proteomes" id="UP001177121">
    <property type="component" value="Unassembled WGS sequence"/>
</dbReference>
<dbReference type="InterPro" id="IPR001434">
    <property type="entry name" value="OmcB-like_DUF11"/>
</dbReference>
<feature type="signal peptide" evidence="8">
    <location>
        <begin position="1"/>
        <end position="23"/>
    </location>
</feature>
<evidence type="ECO:0000256" key="6">
    <source>
        <dbReference type="SAM" id="MobiDB-lite"/>
    </source>
</evidence>
<comment type="caution">
    <text evidence="10">The sequence shown here is derived from an EMBL/GenBank/DDBJ whole genome shotgun (WGS) entry which is preliminary data.</text>
</comment>